<dbReference type="HOGENOM" id="CLU_1637077_0_0_1"/>
<name>K1P3H5_MAGGI</name>
<proteinExistence type="predicted"/>
<dbReference type="EMBL" id="JH817593">
    <property type="protein sequence ID" value="EKC18312.1"/>
    <property type="molecule type" value="Genomic_DNA"/>
</dbReference>
<evidence type="ECO:0000313" key="1">
    <source>
        <dbReference type="EMBL" id="EKC18312.1"/>
    </source>
</evidence>
<protein>
    <submittedName>
        <fullName evidence="1">Uncharacterized protein</fullName>
    </submittedName>
</protein>
<organism evidence="1">
    <name type="scientific">Magallana gigas</name>
    <name type="common">Pacific oyster</name>
    <name type="synonym">Crassostrea gigas</name>
    <dbReference type="NCBI Taxonomy" id="29159"/>
    <lineage>
        <taxon>Eukaryota</taxon>
        <taxon>Metazoa</taxon>
        <taxon>Spiralia</taxon>
        <taxon>Lophotrochozoa</taxon>
        <taxon>Mollusca</taxon>
        <taxon>Bivalvia</taxon>
        <taxon>Autobranchia</taxon>
        <taxon>Pteriomorphia</taxon>
        <taxon>Ostreida</taxon>
        <taxon>Ostreoidea</taxon>
        <taxon>Ostreidae</taxon>
        <taxon>Magallana</taxon>
    </lineage>
</organism>
<dbReference type="AlphaFoldDB" id="K1P3H5"/>
<reference evidence="1" key="1">
    <citation type="journal article" date="2012" name="Nature">
        <title>The oyster genome reveals stress adaptation and complexity of shell formation.</title>
        <authorList>
            <person name="Zhang G."/>
            <person name="Fang X."/>
            <person name="Guo X."/>
            <person name="Li L."/>
            <person name="Luo R."/>
            <person name="Xu F."/>
            <person name="Yang P."/>
            <person name="Zhang L."/>
            <person name="Wang X."/>
            <person name="Qi H."/>
            <person name="Xiong Z."/>
            <person name="Que H."/>
            <person name="Xie Y."/>
            <person name="Holland P.W."/>
            <person name="Paps J."/>
            <person name="Zhu Y."/>
            <person name="Wu F."/>
            <person name="Chen Y."/>
            <person name="Wang J."/>
            <person name="Peng C."/>
            <person name="Meng J."/>
            <person name="Yang L."/>
            <person name="Liu J."/>
            <person name="Wen B."/>
            <person name="Zhang N."/>
            <person name="Huang Z."/>
            <person name="Zhu Q."/>
            <person name="Feng Y."/>
            <person name="Mount A."/>
            <person name="Hedgecock D."/>
            <person name="Xu Z."/>
            <person name="Liu Y."/>
            <person name="Domazet-Loso T."/>
            <person name="Du Y."/>
            <person name="Sun X."/>
            <person name="Zhang S."/>
            <person name="Liu B."/>
            <person name="Cheng P."/>
            <person name="Jiang X."/>
            <person name="Li J."/>
            <person name="Fan D."/>
            <person name="Wang W."/>
            <person name="Fu W."/>
            <person name="Wang T."/>
            <person name="Wang B."/>
            <person name="Zhang J."/>
            <person name="Peng Z."/>
            <person name="Li Y."/>
            <person name="Li N."/>
            <person name="Wang J."/>
            <person name="Chen M."/>
            <person name="He Y."/>
            <person name="Tan F."/>
            <person name="Song X."/>
            <person name="Zheng Q."/>
            <person name="Huang R."/>
            <person name="Yang H."/>
            <person name="Du X."/>
            <person name="Chen L."/>
            <person name="Yang M."/>
            <person name="Gaffney P.M."/>
            <person name="Wang S."/>
            <person name="Luo L."/>
            <person name="She Z."/>
            <person name="Ming Y."/>
            <person name="Huang W."/>
            <person name="Zhang S."/>
            <person name="Huang B."/>
            <person name="Zhang Y."/>
            <person name="Qu T."/>
            <person name="Ni P."/>
            <person name="Miao G."/>
            <person name="Wang J."/>
            <person name="Wang Q."/>
            <person name="Steinberg C.E."/>
            <person name="Wang H."/>
            <person name="Li N."/>
            <person name="Qian L."/>
            <person name="Zhang G."/>
            <person name="Li Y."/>
            <person name="Yang H."/>
            <person name="Liu X."/>
            <person name="Wang J."/>
            <person name="Yin Y."/>
            <person name="Wang J."/>
        </authorList>
    </citation>
    <scope>NUCLEOTIDE SEQUENCE [LARGE SCALE GENOMIC DNA]</scope>
    <source>
        <strain evidence="1">05x7-T-G4-1.051#20</strain>
    </source>
</reference>
<accession>K1P3H5</accession>
<dbReference type="InParanoid" id="K1P3H5"/>
<sequence length="162" mass="18004">MCSIDIYSKACRGSELPLNASTQLLHPFSDTVTDLVFEFGSEVRLRHDRLLITVVCLHTGFWKPGNTTGCLCPCDRVPLLDNETSVAQKIVKIKQELLLKKDELSTIKRRKTSVLDIRPSAFALGSMLGVGIITALVVVIVISDLPLLGNQIKLWHLKIKPR</sequence>
<gene>
    <name evidence="1" type="ORF">CGI_10013727</name>
</gene>